<dbReference type="InterPro" id="IPR013855">
    <property type="entry name" value="Cdc37_N_dom"/>
</dbReference>
<evidence type="ECO:0000259" key="1">
    <source>
        <dbReference type="Pfam" id="PF03234"/>
    </source>
</evidence>
<proteinExistence type="predicted"/>
<dbReference type="Pfam" id="PF03234">
    <property type="entry name" value="CDC37_N"/>
    <property type="match status" value="1"/>
</dbReference>
<dbReference type="Ensembl" id="ENSSFOT00015000878.2">
    <property type="protein sequence ID" value="ENSSFOP00015000850.1"/>
    <property type="gene ID" value="ENSSFOG00015000643.2"/>
</dbReference>
<evidence type="ECO:0000313" key="2">
    <source>
        <dbReference type="Ensembl" id="ENSSFOP00015000850.1"/>
    </source>
</evidence>
<dbReference type="AlphaFoldDB" id="A0A8C9QX89"/>
<feature type="domain" description="Cdc37 N-terminal" evidence="1">
    <location>
        <begin position="5"/>
        <end position="39"/>
    </location>
</feature>
<reference evidence="2" key="2">
    <citation type="submission" date="2025-08" db="UniProtKB">
        <authorList>
            <consortium name="Ensembl"/>
        </authorList>
    </citation>
    <scope>IDENTIFICATION</scope>
</reference>
<protein>
    <recommendedName>
        <fullName evidence="1">Cdc37 N-terminal domain-containing protein</fullName>
    </recommendedName>
</protein>
<evidence type="ECO:0000313" key="3">
    <source>
        <dbReference type="Proteomes" id="UP000694397"/>
    </source>
</evidence>
<name>A0A8C9QX89_SCLFO</name>
<organism evidence="2 3">
    <name type="scientific">Scleropages formosus</name>
    <name type="common">Asian bonytongue</name>
    <name type="synonym">Osteoglossum formosum</name>
    <dbReference type="NCBI Taxonomy" id="113540"/>
    <lineage>
        <taxon>Eukaryota</taxon>
        <taxon>Metazoa</taxon>
        <taxon>Chordata</taxon>
        <taxon>Craniata</taxon>
        <taxon>Vertebrata</taxon>
        <taxon>Euteleostomi</taxon>
        <taxon>Actinopterygii</taxon>
        <taxon>Neopterygii</taxon>
        <taxon>Teleostei</taxon>
        <taxon>Osteoglossocephala</taxon>
        <taxon>Osteoglossomorpha</taxon>
        <taxon>Osteoglossiformes</taxon>
        <taxon>Osteoglossidae</taxon>
        <taxon>Scleropages</taxon>
    </lineage>
</organism>
<accession>A0A8C9QX89</accession>
<keyword evidence="3" id="KW-1185">Reference proteome</keyword>
<dbReference type="Proteomes" id="UP000694397">
    <property type="component" value="Chromosome 1"/>
</dbReference>
<dbReference type="GO" id="GO:0019901">
    <property type="term" value="F:protein kinase binding"/>
    <property type="evidence" value="ECO:0007669"/>
    <property type="project" value="InterPro"/>
</dbReference>
<reference evidence="2 3" key="1">
    <citation type="submission" date="2019-04" db="EMBL/GenBank/DDBJ databases">
        <authorList>
            <consortium name="Wellcome Sanger Institute Data Sharing"/>
        </authorList>
    </citation>
    <scope>NUCLEOTIDE SEQUENCE [LARGE SCALE GENOMIC DNA]</scope>
</reference>
<dbReference type="OrthoDB" id="440202at2759"/>
<sequence>MTTTDYSRWDHIEVSQGITDESDLNVDTPSLFRWRHQVHPTPINIWCHVFSLRLHSYSIQLEVTKRSDEI</sequence>
<reference evidence="2" key="3">
    <citation type="submission" date="2025-09" db="UniProtKB">
        <authorList>
            <consortium name="Ensembl"/>
        </authorList>
    </citation>
    <scope>IDENTIFICATION</scope>
</reference>